<dbReference type="Pfam" id="PF11276">
    <property type="entry name" value="DUF3078"/>
    <property type="match status" value="1"/>
</dbReference>
<dbReference type="EMBL" id="JADKGY010000001">
    <property type="protein sequence ID" value="MBK9981934.1"/>
    <property type="molecule type" value="Genomic_DNA"/>
</dbReference>
<proteinExistence type="predicted"/>
<organism evidence="2 3">
    <name type="scientific">Candidatus Opimibacter skivensis</name>
    <dbReference type="NCBI Taxonomy" id="2982028"/>
    <lineage>
        <taxon>Bacteria</taxon>
        <taxon>Pseudomonadati</taxon>
        <taxon>Bacteroidota</taxon>
        <taxon>Saprospiria</taxon>
        <taxon>Saprospirales</taxon>
        <taxon>Saprospiraceae</taxon>
        <taxon>Candidatus Opimibacter</taxon>
    </lineage>
</organism>
<dbReference type="InterPro" id="IPR021428">
    <property type="entry name" value="DUF3078"/>
</dbReference>
<evidence type="ECO:0000313" key="2">
    <source>
        <dbReference type="EMBL" id="MBK9981934.1"/>
    </source>
</evidence>
<feature type="signal peptide" evidence="1">
    <location>
        <begin position="1"/>
        <end position="21"/>
    </location>
</feature>
<sequence>MKTFISLLFSFMYVASIIAQSQEELLTMKAAKEAELATLQPQLKDLSGKVDALNADIATLKEQTTPYPRWNIGSLGNIGFSFSSFSDWLSKSSPNTTAITIGFTGTGFANLDQKKYFWRNSANLTLGWQKFNDRDNPNDSKDFKVAADALSASSLLGYKLSEKWAISGLGEYRTSVLDDKFNNPGFLDLGAGATWTPIKDLVVVIHPLDYNFVFSKGAFDYKSSFGAKVVADYTKQITKGIAWKSNASGFFSYEGSDLSNWTWINSFSTAVKNIGVGLDIGLRGNKQEALAAGKTDNPLQSYWIVGLSYKL</sequence>
<evidence type="ECO:0000313" key="3">
    <source>
        <dbReference type="Proteomes" id="UP000808337"/>
    </source>
</evidence>
<accession>A0A9D7SW10</accession>
<dbReference type="Proteomes" id="UP000808337">
    <property type="component" value="Unassembled WGS sequence"/>
</dbReference>
<gene>
    <name evidence="2" type="ORF">IPP15_05830</name>
</gene>
<name>A0A9D7SW10_9BACT</name>
<feature type="chain" id="PRO_5039061236" evidence="1">
    <location>
        <begin position="22"/>
        <end position="311"/>
    </location>
</feature>
<comment type="caution">
    <text evidence="2">The sequence shown here is derived from an EMBL/GenBank/DDBJ whole genome shotgun (WGS) entry which is preliminary data.</text>
</comment>
<reference evidence="2 3" key="1">
    <citation type="submission" date="2020-10" db="EMBL/GenBank/DDBJ databases">
        <title>Connecting structure to function with the recovery of over 1000 high-quality activated sludge metagenome-assembled genomes encoding full-length rRNA genes using long-read sequencing.</title>
        <authorList>
            <person name="Singleton C.M."/>
            <person name="Petriglieri F."/>
            <person name="Kristensen J.M."/>
            <person name="Kirkegaard R.H."/>
            <person name="Michaelsen T.Y."/>
            <person name="Andersen M.H."/>
            <person name="Karst S.M."/>
            <person name="Dueholm M.S."/>
            <person name="Nielsen P.H."/>
            <person name="Albertsen M."/>
        </authorList>
    </citation>
    <scope>NUCLEOTIDE SEQUENCE [LARGE SCALE GENOMIC DNA]</scope>
    <source>
        <strain evidence="2">Ribe_18-Q3-R11-54_MAXAC.273</strain>
    </source>
</reference>
<keyword evidence="1" id="KW-0732">Signal</keyword>
<dbReference type="AlphaFoldDB" id="A0A9D7SW10"/>
<protein>
    <submittedName>
        <fullName evidence="2">DUF3078 domain-containing protein</fullName>
    </submittedName>
</protein>
<evidence type="ECO:0000256" key="1">
    <source>
        <dbReference type="SAM" id="SignalP"/>
    </source>
</evidence>